<comment type="caution">
    <text evidence="2">The sequence shown here is derived from an EMBL/GenBank/DDBJ whole genome shotgun (WGS) entry which is preliminary data.</text>
</comment>
<evidence type="ECO:0000313" key="2">
    <source>
        <dbReference type="EMBL" id="KAK5964794.1"/>
    </source>
</evidence>
<feature type="region of interest" description="Disordered" evidence="1">
    <location>
        <begin position="1"/>
        <end position="27"/>
    </location>
</feature>
<protein>
    <submittedName>
        <fullName evidence="2">Uncharacterized protein</fullName>
    </submittedName>
</protein>
<dbReference type="AlphaFoldDB" id="A0AAN8EVZ1"/>
<sequence length="117" mass="12893">MDTPAAPPVQGRRGKKHRIDLSSPGSDMDLGRAIELVIGDPSIPPHLKAAMGGLMEMKEQMMSILAKNKELTTENETIRQRNFVSRTSPNQNLIPEPQCTVNNVDNDSLDHHPENGL</sequence>
<proteinExistence type="predicted"/>
<name>A0AAN8EVZ1_TRICO</name>
<evidence type="ECO:0000313" key="3">
    <source>
        <dbReference type="Proteomes" id="UP001331761"/>
    </source>
</evidence>
<dbReference type="EMBL" id="WIXE01025347">
    <property type="protein sequence ID" value="KAK5964794.1"/>
    <property type="molecule type" value="Genomic_DNA"/>
</dbReference>
<reference evidence="2 3" key="1">
    <citation type="submission" date="2019-10" db="EMBL/GenBank/DDBJ databases">
        <title>Assembly and Annotation for the nematode Trichostrongylus colubriformis.</title>
        <authorList>
            <person name="Martin J."/>
        </authorList>
    </citation>
    <scope>NUCLEOTIDE SEQUENCE [LARGE SCALE GENOMIC DNA]</scope>
    <source>
        <strain evidence="2">G859</strain>
        <tissue evidence="2">Whole worm</tissue>
    </source>
</reference>
<dbReference type="Proteomes" id="UP001331761">
    <property type="component" value="Unassembled WGS sequence"/>
</dbReference>
<feature type="compositionally biased region" description="Polar residues" evidence="1">
    <location>
        <begin position="84"/>
        <end position="106"/>
    </location>
</feature>
<gene>
    <name evidence="2" type="ORF">GCK32_022350</name>
</gene>
<accession>A0AAN8EVZ1</accession>
<organism evidence="2 3">
    <name type="scientific">Trichostrongylus colubriformis</name>
    <name type="common">Black scour worm</name>
    <dbReference type="NCBI Taxonomy" id="6319"/>
    <lineage>
        <taxon>Eukaryota</taxon>
        <taxon>Metazoa</taxon>
        <taxon>Ecdysozoa</taxon>
        <taxon>Nematoda</taxon>
        <taxon>Chromadorea</taxon>
        <taxon>Rhabditida</taxon>
        <taxon>Rhabditina</taxon>
        <taxon>Rhabditomorpha</taxon>
        <taxon>Strongyloidea</taxon>
        <taxon>Trichostrongylidae</taxon>
        <taxon>Trichostrongylus</taxon>
    </lineage>
</organism>
<keyword evidence="3" id="KW-1185">Reference proteome</keyword>
<evidence type="ECO:0000256" key="1">
    <source>
        <dbReference type="SAM" id="MobiDB-lite"/>
    </source>
</evidence>
<feature type="compositionally biased region" description="Basic and acidic residues" evidence="1">
    <location>
        <begin position="108"/>
        <end position="117"/>
    </location>
</feature>
<feature type="region of interest" description="Disordered" evidence="1">
    <location>
        <begin position="84"/>
        <end position="117"/>
    </location>
</feature>